<keyword evidence="1" id="KW-0812">Transmembrane</keyword>
<name>A0ABQ4AMR0_9ACTN</name>
<gene>
    <name evidence="2" type="ORF">Alo02nite_49880</name>
</gene>
<dbReference type="Gene3D" id="1.10.150.20">
    <property type="entry name" value="5' to 3' exonuclease, C-terminal subdomain"/>
    <property type="match status" value="1"/>
</dbReference>
<dbReference type="Pfam" id="PF14520">
    <property type="entry name" value="HHH_5"/>
    <property type="match status" value="1"/>
</dbReference>
<sequence>MCRIAGQLFPEVTVAWFVGQSLVVIALAFILGVTVGRFSARFGNVSPDGRRHADNALESDGDELQRIEGIDPAVAAALRTAGIRTIAQLADSDDDAMREAMRAAGLGFVPSLSTWSRQARLIVHRDAETAAR</sequence>
<accession>A0ABQ4AMR0</accession>
<evidence type="ECO:0000313" key="2">
    <source>
        <dbReference type="EMBL" id="GIE42090.1"/>
    </source>
</evidence>
<evidence type="ECO:0000256" key="1">
    <source>
        <dbReference type="SAM" id="Phobius"/>
    </source>
</evidence>
<reference evidence="2 3" key="1">
    <citation type="submission" date="2021-01" db="EMBL/GenBank/DDBJ databases">
        <title>Whole genome shotgun sequence of Actinoplanes lobatus NBRC 12513.</title>
        <authorList>
            <person name="Komaki H."/>
            <person name="Tamura T."/>
        </authorList>
    </citation>
    <scope>NUCLEOTIDE SEQUENCE [LARGE SCALE GENOMIC DNA]</scope>
    <source>
        <strain evidence="2 3">NBRC 12513</strain>
    </source>
</reference>
<keyword evidence="3" id="KW-1185">Reference proteome</keyword>
<dbReference type="Proteomes" id="UP000631312">
    <property type="component" value="Unassembled WGS sequence"/>
</dbReference>
<feature type="transmembrane region" description="Helical" evidence="1">
    <location>
        <begin position="14"/>
        <end position="35"/>
    </location>
</feature>
<organism evidence="2 3">
    <name type="scientific">Actinoplanes lobatus</name>
    <dbReference type="NCBI Taxonomy" id="113568"/>
    <lineage>
        <taxon>Bacteria</taxon>
        <taxon>Bacillati</taxon>
        <taxon>Actinomycetota</taxon>
        <taxon>Actinomycetes</taxon>
        <taxon>Micromonosporales</taxon>
        <taxon>Micromonosporaceae</taxon>
        <taxon>Actinoplanes</taxon>
    </lineage>
</organism>
<keyword evidence="1" id="KW-1133">Transmembrane helix</keyword>
<evidence type="ECO:0000313" key="3">
    <source>
        <dbReference type="Proteomes" id="UP000631312"/>
    </source>
</evidence>
<keyword evidence="1" id="KW-0472">Membrane</keyword>
<protein>
    <submittedName>
        <fullName evidence="2">Uncharacterized protein</fullName>
    </submittedName>
</protein>
<dbReference type="EMBL" id="BOMP01000085">
    <property type="protein sequence ID" value="GIE42090.1"/>
    <property type="molecule type" value="Genomic_DNA"/>
</dbReference>
<comment type="caution">
    <text evidence="2">The sequence shown here is derived from an EMBL/GenBank/DDBJ whole genome shotgun (WGS) entry which is preliminary data.</text>
</comment>
<proteinExistence type="predicted"/>